<dbReference type="GO" id="GO:0006888">
    <property type="term" value="P:endoplasmic reticulum to Golgi vesicle-mediated transport"/>
    <property type="evidence" value="ECO:0007669"/>
    <property type="project" value="UniProtKB-UniRule"/>
</dbReference>
<sequence length="455" mass="50311">MAGKSRFTRLDAFTKTVEDARIRTTSGGIVTIVSLIVVLYLAWGEWLDYRRIVVHPELIVDKGRGERMEIHLNITFPRIPCELLTLDVMDVSGEQQHGVQHGVRKVRLRPQSEGGAEIEASALKLHAEEDAAAHLDPDYCGACYGAAAPPHAAKPGCCNTCDEVREAYAGASWAFGRGENVEQCQREHFAERLDEQRHEGCRIEGGLRVNKVVGNFHLAPGRSFSNGNVHVHDLKNYWDMPVPGMHSFTHTVHSLRFGPQIPDAVARKLSTSSSGTAGLPWTNHHINPLDGVQQETNEPNFSFMYFVKIVPTSYLALGWEKTFRGYVDEQQQQQQQQQQQDGVVDVGSYGLLSDGSVETHQYSVRSHKRSLAGGDDAAEGHQERLHARGGIPGVFFSYDISPMKVVNREERARTFASFVAGLCAIIGGTLTVAAAVDRTVFEGATRLKKLRSKDL</sequence>
<comment type="subcellular location">
    <subcellularLocation>
        <location evidence="6">Endoplasmic reticulum membrane</location>
        <topology evidence="6">Multi-pass membrane protein</topology>
    </subcellularLocation>
    <subcellularLocation>
        <location evidence="6">Endoplasmic reticulum-Golgi intermediate compartment membrane</location>
        <topology evidence="6">Multi-pass membrane protein</topology>
    </subcellularLocation>
    <subcellularLocation>
        <location evidence="6">Golgi apparatus membrane</location>
        <topology evidence="6">Multi-pass membrane protein</topology>
    </subcellularLocation>
    <subcellularLocation>
        <location evidence="1">Membrane</location>
        <topology evidence="1">Multi-pass membrane protein</topology>
    </subcellularLocation>
</comment>
<keyword evidence="4 6" id="KW-1133">Transmembrane helix</keyword>
<dbReference type="STRING" id="1081102.A0A167VGN7"/>
<dbReference type="PANTHER" id="PTHR10984:SF25">
    <property type="entry name" value="ENDOPLASMIC RETICULUM-GOLGI INTERMEDIATE COMPARTMENT PROTEIN 3"/>
    <property type="match status" value="1"/>
</dbReference>
<dbReference type="PANTHER" id="PTHR10984">
    <property type="entry name" value="ENDOPLASMIC RETICULUM-GOLGI INTERMEDIATE COMPARTMENT PROTEIN"/>
    <property type="match status" value="1"/>
</dbReference>
<dbReference type="GO" id="GO:0000139">
    <property type="term" value="C:Golgi membrane"/>
    <property type="evidence" value="ECO:0007669"/>
    <property type="project" value="UniProtKB-SubCell"/>
</dbReference>
<evidence type="ECO:0000256" key="1">
    <source>
        <dbReference type="ARBA" id="ARBA00004141"/>
    </source>
</evidence>
<evidence type="ECO:0000259" key="8">
    <source>
        <dbReference type="Pfam" id="PF13850"/>
    </source>
</evidence>
<dbReference type="GO" id="GO:0005789">
    <property type="term" value="C:endoplasmic reticulum membrane"/>
    <property type="evidence" value="ECO:0007669"/>
    <property type="project" value="UniProtKB-SubCell"/>
</dbReference>
<proteinExistence type="inferred from homology"/>
<dbReference type="InterPro" id="IPR045888">
    <property type="entry name" value="Erv"/>
</dbReference>
<keyword evidence="6" id="KW-0813">Transport</keyword>
<feature type="domain" description="Endoplasmic reticulum vesicle transporter N-terminal" evidence="8">
    <location>
        <begin position="8"/>
        <end position="96"/>
    </location>
</feature>
<keyword evidence="5 6" id="KW-0472">Membrane</keyword>
<organism evidence="9 10">
    <name type="scientific">Niveomyces insectorum RCEF 264</name>
    <dbReference type="NCBI Taxonomy" id="1081102"/>
    <lineage>
        <taxon>Eukaryota</taxon>
        <taxon>Fungi</taxon>
        <taxon>Dikarya</taxon>
        <taxon>Ascomycota</taxon>
        <taxon>Pezizomycotina</taxon>
        <taxon>Sordariomycetes</taxon>
        <taxon>Hypocreomycetidae</taxon>
        <taxon>Hypocreales</taxon>
        <taxon>Cordycipitaceae</taxon>
        <taxon>Niveomyces</taxon>
    </lineage>
</organism>
<dbReference type="Pfam" id="PF13850">
    <property type="entry name" value="ERGIC_N"/>
    <property type="match status" value="1"/>
</dbReference>
<keyword evidence="10" id="KW-1185">Reference proteome</keyword>
<gene>
    <name evidence="9" type="ORF">SPI_04133</name>
</gene>
<feature type="transmembrane region" description="Helical" evidence="6">
    <location>
        <begin position="20"/>
        <end position="43"/>
    </location>
</feature>
<keyword evidence="3 6" id="KW-0812">Transmembrane</keyword>
<protein>
    <recommendedName>
        <fullName evidence="6">Endoplasmic reticulum-Golgi intermediate compartment protein</fullName>
    </recommendedName>
</protein>
<accession>A0A167VGN7</accession>
<reference evidence="9 10" key="1">
    <citation type="journal article" date="2016" name="Genome Biol. Evol.">
        <title>Divergent and convergent evolution of fungal pathogenicity.</title>
        <authorList>
            <person name="Shang Y."/>
            <person name="Xiao G."/>
            <person name="Zheng P."/>
            <person name="Cen K."/>
            <person name="Zhan S."/>
            <person name="Wang C."/>
        </authorList>
    </citation>
    <scope>NUCLEOTIDE SEQUENCE [LARGE SCALE GENOMIC DNA]</scope>
    <source>
        <strain evidence="9 10">RCEF 264</strain>
    </source>
</reference>
<feature type="transmembrane region" description="Helical" evidence="6">
    <location>
        <begin position="414"/>
        <end position="436"/>
    </location>
</feature>
<keyword evidence="6" id="KW-0333">Golgi apparatus</keyword>
<name>A0A167VGN7_9HYPO</name>
<dbReference type="GO" id="GO:0061852">
    <property type="term" value="C:retrograde transporter complex, Golgi to ER"/>
    <property type="evidence" value="ECO:0007669"/>
    <property type="project" value="EnsemblFungi"/>
</dbReference>
<dbReference type="GO" id="GO:0006890">
    <property type="term" value="P:retrograde vesicle-mediated transport, Golgi to endoplasmic reticulum"/>
    <property type="evidence" value="ECO:0007669"/>
    <property type="project" value="EnsemblFungi"/>
</dbReference>
<evidence type="ECO:0000256" key="5">
    <source>
        <dbReference type="ARBA" id="ARBA00023136"/>
    </source>
</evidence>
<dbReference type="AlphaFoldDB" id="A0A167VGN7"/>
<evidence type="ECO:0000256" key="3">
    <source>
        <dbReference type="ARBA" id="ARBA00022692"/>
    </source>
</evidence>
<evidence type="ECO:0000256" key="2">
    <source>
        <dbReference type="ARBA" id="ARBA00005648"/>
    </source>
</evidence>
<evidence type="ECO:0000256" key="4">
    <source>
        <dbReference type="ARBA" id="ARBA00022989"/>
    </source>
</evidence>
<evidence type="ECO:0000259" key="7">
    <source>
        <dbReference type="Pfam" id="PF07970"/>
    </source>
</evidence>
<keyword evidence="6" id="KW-0256">Endoplasmic reticulum</keyword>
<evidence type="ECO:0000313" key="9">
    <source>
        <dbReference type="EMBL" id="OAA62593.1"/>
    </source>
</evidence>
<dbReference type="InterPro" id="IPR039542">
    <property type="entry name" value="Erv_N"/>
</dbReference>
<evidence type="ECO:0000313" key="10">
    <source>
        <dbReference type="Proteomes" id="UP000076874"/>
    </source>
</evidence>
<comment type="caution">
    <text evidence="9">The sequence shown here is derived from an EMBL/GenBank/DDBJ whole genome shotgun (WGS) entry which is preliminary data.</text>
</comment>
<dbReference type="InterPro" id="IPR012936">
    <property type="entry name" value="Erv_C"/>
</dbReference>
<comment type="function">
    <text evidence="6">Plays a role in transport between endoplasmic reticulum and Golgi.</text>
</comment>
<dbReference type="Proteomes" id="UP000076874">
    <property type="component" value="Unassembled WGS sequence"/>
</dbReference>
<feature type="domain" description="Endoplasmic reticulum vesicle transporter C-terminal" evidence="7">
    <location>
        <begin position="143"/>
        <end position="437"/>
    </location>
</feature>
<dbReference type="GO" id="GO:0033116">
    <property type="term" value="C:endoplasmic reticulum-Golgi intermediate compartment membrane"/>
    <property type="evidence" value="ECO:0007669"/>
    <property type="project" value="UniProtKB-SubCell"/>
</dbReference>
<dbReference type="GO" id="GO:0030134">
    <property type="term" value="C:COPII-coated ER to Golgi transport vesicle"/>
    <property type="evidence" value="ECO:0007669"/>
    <property type="project" value="EnsemblFungi"/>
</dbReference>
<dbReference type="EMBL" id="AZHD01000006">
    <property type="protein sequence ID" value="OAA62593.1"/>
    <property type="molecule type" value="Genomic_DNA"/>
</dbReference>
<dbReference type="Pfam" id="PF07970">
    <property type="entry name" value="COPIIcoated_ERV"/>
    <property type="match status" value="1"/>
</dbReference>
<dbReference type="OrthoDB" id="270930at2759"/>
<comment type="similarity">
    <text evidence="2 6">Belongs to the ERGIC family.</text>
</comment>
<evidence type="ECO:0000256" key="6">
    <source>
        <dbReference type="RuleBase" id="RU369013"/>
    </source>
</evidence>
<keyword evidence="6" id="KW-0931">ER-Golgi transport</keyword>